<dbReference type="GO" id="GO:0004040">
    <property type="term" value="F:amidase activity"/>
    <property type="evidence" value="ECO:0007669"/>
    <property type="project" value="UniProtKB-EC"/>
</dbReference>
<feature type="domain" description="Amidase" evidence="1">
    <location>
        <begin position="22"/>
        <end position="195"/>
    </location>
</feature>
<dbReference type="EC" id="3.5.1.4" evidence="2"/>
<protein>
    <submittedName>
        <fullName evidence="2">Amidase</fullName>
        <ecNumber evidence="2">3.5.1.4</ecNumber>
    </submittedName>
</protein>
<sequence length="390" mass="40580">MMMEDRIGAFVAHGRIDMLLSDTGPLAGMTFAVKDFFDVAGLPTGAGSPDWLASHAVPQASASVVDRLLNAGARLVGKTSTDELAWSLNGENYHYGTPINPAAPKRIPGGSSSGSVVAVAGELVDFAVGSDTGGSVRLPASYCGVFGMRPTHARIPITGAVPLAPSYDTVGWFARSGDLLEQVGRVLIPEWREPATPPRFLIADDIFEAAGSAVKAALAGALESFGPAEHVVVADGGLTAWRDAFRIIQASEVWQAHSGWVAEAQPGFGPGIRERFADAARLDSATIAEALRVRQGIRERLDALLGKDGILLLPSAPGAAPLRGTPAQELEAFRAKALELLCGAGHAGLPQVSMPLGAIDGCPIGLSAMAPRGHDERLLQLVGTVTRLHG</sequence>
<keyword evidence="2" id="KW-0378">Hydrolase</keyword>
<dbReference type="Gene3D" id="3.90.1300.10">
    <property type="entry name" value="Amidase signature (AS) domain"/>
    <property type="match status" value="1"/>
</dbReference>
<dbReference type="InterPro" id="IPR023631">
    <property type="entry name" value="Amidase_dom"/>
</dbReference>
<dbReference type="SUPFAM" id="SSF75304">
    <property type="entry name" value="Amidase signature (AS) enzymes"/>
    <property type="match status" value="1"/>
</dbReference>
<reference evidence="2 3" key="1">
    <citation type="submission" date="2018-10" db="EMBL/GenBank/DDBJ databases">
        <title>Xanthobacter tagetidis genome sequencing and assembly.</title>
        <authorList>
            <person name="Maclea K.S."/>
            <person name="Goen A.E."/>
            <person name="Fatima S.A."/>
        </authorList>
    </citation>
    <scope>NUCLEOTIDE SEQUENCE [LARGE SCALE GENOMIC DNA]</scope>
    <source>
        <strain evidence="2 3">ATCC 700314</strain>
    </source>
</reference>
<dbReference type="PANTHER" id="PTHR46310">
    <property type="entry name" value="AMIDASE 1"/>
    <property type="match status" value="1"/>
</dbReference>
<dbReference type="AlphaFoldDB" id="A0A3L7AJ19"/>
<evidence type="ECO:0000259" key="1">
    <source>
        <dbReference type="Pfam" id="PF01425"/>
    </source>
</evidence>
<evidence type="ECO:0000313" key="2">
    <source>
        <dbReference type="EMBL" id="RLP79648.1"/>
    </source>
</evidence>
<organism evidence="2 3">
    <name type="scientific">Xanthobacter tagetidis</name>
    <dbReference type="NCBI Taxonomy" id="60216"/>
    <lineage>
        <taxon>Bacteria</taxon>
        <taxon>Pseudomonadati</taxon>
        <taxon>Pseudomonadota</taxon>
        <taxon>Alphaproteobacteria</taxon>
        <taxon>Hyphomicrobiales</taxon>
        <taxon>Xanthobacteraceae</taxon>
        <taxon>Xanthobacter</taxon>
    </lineage>
</organism>
<dbReference type="Pfam" id="PF01425">
    <property type="entry name" value="Amidase"/>
    <property type="match status" value="2"/>
</dbReference>
<dbReference type="RefSeq" id="WP_121622858.1">
    <property type="nucleotide sequence ID" value="NZ_JBAFVW010000007.1"/>
</dbReference>
<proteinExistence type="predicted"/>
<feature type="domain" description="Amidase" evidence="1">
    <location>
        <begin position="267"/>
        <end position="379"/>
    </location>
</feature>
<gene>
    <name evidence="2" type="ORF">D9R14_08335</name>
</gene>
<accession>A0A3L7AJ19</accession>
<comment type="caution">
    <text evidence="2">The sequence shown here is derived from an EMBL/GenBank/DDBJ whole genome shotgun (WGS) entry which is preliminary data.</text>
</comment>
<dbReference type="NCBIfam" id="NF006169">
    <property type="entry name" value="PRK08310.1"/>
    <property type="match status" value="1"/>
</dbReference>
<dbReference type="EMBL" id="RCTF01000005">
    <property type="protein sequence ID" value="RLP79648.1"/>
    <property type="molecule type" value="Genomic_DNA"/>
</dbReference>
<dbReference type="Proteomes" id="UP000269692">
    <property type="component" value="Unassembled WGS sequence"/>
</dbReference>
<evidence type="ECO:0000313" key="3">
    <source>
        <dbReference type="Proteomes" id="UP000269692"/>
    </source>
</evidence>
<keyword evidence="3" id="KW-1185">Reference proteome</keyword>
<dbReference type="PANTHER" id="PTHR46310:SF7">
    <property type="entry name" value="AMIDASE 1"/>
    <property type="match status" value="1"/>
</dbReference>
<dbReference type="InterPro" id="IPR036928">
    <property type="entry name" value="AS_sf"/>
</dbReference>
<name>A0A3L7AJ19_9HYPH</name>
<dbReference type="OrthoDB" id="9777859at2"/>